<organism evidence="5 6">
    <name type="scientific">Histidinibacterium aquaticum</name>
    <dbReference type="NCBI Taxonomy" id="2613962"/>
    <lineage>
        <taxon>Bacteria</taxon>
        <taxon>Pseudomonadati</taxon>
        <taxon>Pseudomonadota</taxon>
        <taxon>Alphaproteobacteria</taxon>
        <taxon>Rhodobacterales</taxon>
        <taxon>Paracoccaceae</taxon>
        <taxon>Histidinibacterium</taxon>
    </lineage>
</organism>
<feature type="domain" description="HTH crp-type" evidence="4">
    <location>
        <begin position="148"/>
        <end position="214"/>
    </location>
</feature>
<reference evidence="5 6" key="1">
    <citation type="submission" date="2019-09" db="EMBL/GenBank/DDBJ databases">
        <authorList>
            <person name="Park J.-S."/>
            <person name="Choi H.-J."/>
        </authorList>
    </citation>
    <scope>NUCLEOTIDE SEQUENCE [LARGE SCALE GENOMIC DNA]</scope>
    <source>
        <strain evidence="5 6">176SS1-4</strain>
    </source>
</reference>
<dbReference type="EMBL" id="VYQE01000005">
    <property type="protein sequence ID" value="KAA9005932.1"/>
    <property type="molecule type" value="Genomic_DNA"/>
</dbReference>
<dbReference type="GO" id="GO:0003677">
    <property type="term" value="F:DNA binding"/>
    <property type="evidence" value="ECO:0007669"/>
    <property type="project" value="UniProtKB-KW"/>
</dbReference>
<dbReference type="Gene3D" id="2.60.120.10">
    <property type="entry name" value="Jelly Rolls"/>
    <property type="match status" value="1"/>
</dbReference>
<dbReference type="InterPro" id="IPR018490">
    <property type="entry name" value="cNMP-bd_dom_sf"/>
</dbReference>
<keyword evidence="6" id="KW-1185">Reference proteome</keyword>
<name>A0A5J5GDR1_9RHOB</name>
<accession>A0A5J5GDR1</accession>
<evidence type="ECO:0000256" key="2">
    <source>
        <dbReference type="ARBA" id="ARBA00023125"/>
    </source>
</evidence>
<evidence type="ECO:0000259" key="4">
    <source>
        <dbReference type="Pfam" id="PF13545"/>
    </source>
</evidence>
<dbReference type="InterPro" id="IPR014710">
    <property type="entry name" value="RmlC-like_jellyroll"/>
</dbReference>
<keyword evidence="1" id="KW-0805">Transcription regulation</keyword>
<keyword evidence="3" id="KW-0804">Transcription</keyword>
<evidence type="ECO:0000313" key="5">
    <source>
        <dbReference type="EMBL" id="KAA9005932.1"/>
    </source>
</evidence>
<dbReference type="AlphaFoldDB" id="A0A5J5GDR1"/>
<gene>
    <name evidence="5" type="ORF">F3S47_15345</name>
</gene>
<protein>
    <submittedName>
        <fullName evidence="5">Crp/Fnr family transcriptional regulator</fullName>
    </submittedName>
</protein>
<dbReference type="GO" id="GO:0006355">
    <property type="term" value="P:regulation of DNA-templated transcription"/>
    <property type="evidence" value="ECO:0007669"/>
    <property type="project" value="InterPro"/>
</dbReference>
<comment type="caution">
    <text evidence="5">The sequence shown here is derived from an EMBL/GenBank/DDBJ whole genome shotgun (WGS) entry which is preliminary data.</text>
</comment>
<evidence type="ECO:0000256" key="1">
    <source>
        <dbReference type="ARBA" id="ARBA00023015"/>
    </source>
</evidence>
<proteinExistence type="predicted"/>
<dbReference type="InterPro" id="IPR036390">
    <property type="entry name" value="WH_DNA-bd_sf"/>
</dbReference>
<keyword evidence="2" id="KW-0238">DNA-binding</keyword>
<dbReference type="SUPFAM" id="SSF51206">
    <property type="entry name" value="cAMP-binding domain-like"/>
    <property type="match status" value="1"/>
</dbReference>
<dbReference type="Pfam" id="PF13545">
    <property type="entry name" value="HTH_Crp_2"/>
    <property type="match status" value="1"/>
</dbReference>
<evidence type="ECO:0000313" key="6">
    <source>
        <dbReference type="Proteomes" id="UP000326554"/>
    </source>
</evidence>
<dbReference type="SUPFAM" id="SSF46785">
    <property type="entry name" value="Winged helix' DNA-binding domain"/>
    <property type="match status" value="1"/>
</dbReference>
<sequence>MGPIKYRNQVLSELPAEHLALLTPHLEPVALTMAQKLELPQQSIPYVYFPEEGLLSIVVQSRRGEYEIEAGIIGRESLTGMMVVMGDSCSPNKTEVQVEGHANRIESARIREAMEVSTFRNALLRYVQAAQIQTSHTVLANGKLKLSARLARCLLMCHDRMDGDEIPLTHEFLSVMIGARRAGVTVALNELEHAGTTKSSGGSLRILDRDGLKEVCADMYGVPEAEYQRLTGVPLAR</sequence>
<evidence type="ECO:0000256" key="3">
    <source>
        <dbReference type="ARBA" id="ARBA00023163"/>
    </source>
</evidence>
<dbReference type="Proteomes" id="UP000326554">
    <property type="component" value="Unassembled WGS sequence"/>
</dbReference>
<dbReference type="InterPro" id="IPR012318">
    <property type="entry name" value="HTH_CRP"/>
</dbReference>